<proteinExistence type="predicted"/>
<reference evidence="2 3" key="1">
    <citation type="submission" date="2017-02" db="EMBL/GenBank/DDBJ databases">
        <title>Draft Genome Sequence of Streptomyces tsukubaensis F601, a Producer of the immunosuppressant tacrolimus FK506.</title>
        <authorList>
            <person name="Zong G."/>
            <person name="Zhong C."/>
            <person name="Fu J."/>
            <person name="Qin R."/>
            <person name="Cao G."/>
        </authorList>
    </citation>
    <scope>NUCLEOTIDE SEQUENCE [LARGE SCALE GENOMIC DNA]</scope>
    <source>
        <strain evidence="2 3">F601</strain>
    </source>
</reference>
<keyword evidence="1" id="KW-0812">Transmembrane</keyword>
<feature type="transmembrane region" description="Helical" evidence="1">
    <location>
        <begin position="24"/>
        <end position="44"/>
    </location>
</feature>
<keyword evidence="1" id="KW-0472">Membrane</keyword>
<dbReference type="AlphaFoldDB" id="A0A1V4A8U5"/>
<accession>A0A1V4A8U5</accession>
<evidence type="ECO:0000313" key="3">
    <source>
        <dbReference type="Proteomes" id="UP000190539"/>
    </source>
</evidence>
<dbReference type="EMBL" id="MVFC01000012">
    <property type="protein sequence ID" value="OON78470.1"/>
    <property type="molecule type" value="Genomic_DNA"/>
</dbReference>
<name>A0A1V4A8U5_9ACTN</name>
<evidence type="ECO:0000313" key="2">
    <source>
        <dbReference type="EMBL" id="OON78470.1"/>
    </source>
</evidence>
<protein>
    <submittedName>
        <fullName evidence="2">Uncharacterized protein</fullName>
    </submittedName>
</protein>
<dbReference type="STRING" id="83656.B1H18_17040"/>
<comment type="caution">
    <text evidence="2">The sequence shown here is derived from an EMBL/GenBank/DDBJ whole genome shotgun (WGS) entry which is preliminary data.</text>
</comment>
<organism evidence="2 3">
    <name type="scientific">Streptomyces tsukubensis</name>
    <dbReference type="NCBI Taxonomy" id="83656"/>
    <lineage>
        <taxon>Bacteria</taxon>
        <taxon>Bacillati</taxon>
        <taxon>Actinomycetota</taxon>
        <taxon>Actinomycetes</taxon>
        <taxon>Kitasatosporales</taxon>
        <taxon>Streptomycetaceae</taxon>
        <taxon>Streptomyces</taxon>
    </lineage>
</organism>
<dbReference type="Proteomes" id="UP000190539">
    <property type="component" value="Unassembled WGS sequence"/>
</dbReference>
<keyword evidence="3" id="KW-1185">Reference proteome</keyword>
<keyword evidence="1" id="KW-1133">Transmembrane helix</keyword>
<evidence type="ECO:0000256" key="1">
    <source>
        <dbReference type="SAM" id="Phobius"/>
    </source>
</evidence>
<sequence>MLVLFGWIFGWYLSFWLFTDPQQWILWALAPYYLASIYGIYVQLKANLPAAVRIRRTLRAHPWQILADVPRGLAKHPDALDDGVWFALEDPGRPGERVPLVFVDHARTYWWIRRIGGPRTKAELKAQIEPLWFAGDPRTVAVVAATGRGGRGPKRLHFLYQRGAVDRRGIPHQGGRVRSHGTG</sequence>
<gene>
    <name evidence="2" type="ORF">B1H18_17040</name>
</gene>